<evidence type="ECO:0000256" key="2">
    <source>
        <dbReference type="ARBA" id="ARBA00023125"/>
    </source>
</evidence>
<evidence type="ECO:0000313" key="5">
    <source>
        <dbReference type="EMBL" id="QLH14927.1"/>
    </source>
</evidence>
<feature type="domain" description="LysR substrate-binding" evidence="4">
    <location>
        <begin position="3"/>
        <end position="122"/>
    </location>
</feature>
<dbReference type="RefSeq" id="WP_011749337.1">
    <property type="nucleotide sequence ID" value="NZ_CP058690.1"/>
</dbReference>
<evidence type="ECO:0000313" key="6">
    <source>
        <dbReference type="Proteomes" id="UP000509322"/>
    </source>
</evidence>
<name>A0A7H9BUB1_PARPN</name>
<dbReference type="GO" id="GO:0003677">
    <property type="term" value="F:DNA binding"/>
    <property type="evidence" value="ECO:0007669"/>
    <property type="project" value="UniProtKB-KW"/>
</dbReference>
<dbReference type="PANTHER" id="PTHR30579:SF3">
    <property type="entry name" value="TRANSCRIPTIONAL REGULATORY PROTEIN"/>
    <property type="match status" value="1"/>
</dbReference>
<keyword evidence="2" id="KW-0238">DNA-binding</keyword>
<dbReference type="Proteomes" id="UP000509322">
    <property type="component" value="Chromosome 2"/>
</dbReference>
<evidence type="ECO:0000259" key="4">
    <source>
        <dbReference type="Pfam" id="PF03466"/>
    </source>
</evidence>
<sequence length="140" mass="15791">MIRFGLYASEDYVRRNGYPDVPEDLHRHQVIGWTEDLTYLAMANWLASHCPGVRPSLRLTSFAAQAEAVRQGAGWAVLPDFIAVPAGFAPGMPDLFRSESELWLLTHAQSRALQRVNLVRDRVIVAIREELNQLQPQHSA</sequence>
<proteinExistence type="predicted"/>
<dbReference type="Gene3D" id="3.40.190.290">
    <property type="match status" value="1"/>
</dbReference>
<dbReference type="AlphaFoldDB" id="A0A7H9BUB1"/>
<dbReference type="InterPro" id="IPR005119">
    <property type="entry name" value="LysR_subst-bd"/>
</dbReference>
<dbReference type="EMBL" id="CP058690">
    <property type="protein sequence ID" value="QLH14927.1"/>
    <property type="molecule type" value="Genomic_DNA"/>
</dbReference>
<evidence type="ECO:0000256" key="3">
    <source>
        <dbReference type="ARBA" id="ARBA00023163"/>
    </source>
</evidence>
<organism evidence="5 6">
    <name type="scientific">Paracoccus pantotrophus</name>
    <name type="common">Thiosphaera pantotropha</name>
    <dbReference type="NCBI Taxonomy" id="82367"/>
    <lineage>
        <taxon>Bacteria</taxon>
        <taxon>Pseudomonadati</taxon>
        <taxon>Pseudomonadota</taxon>
        <taxon>Alphaproteobacteria</taxon>
        <taxon>Rhodobacterales</taxon>
        <taxon>Paracoccaceae</taxon>
        <taxon>Paracoccus</taxon>
    </lineage>
</organism>
<keyword evidence="3" id="KW-0804">Transcription</keyword>
<dbReference type="Pfam" id="PF03466">
    <property type="entry name" value="LysR_substrate"/>
    <property type="match status" value="1"/>
</dbReference>
<gene>
    <name evidence="5" type="ORF">HYQ43_11715</name>
</gene>
<protein>
    <recommendedName>
        <fullName evidence="4">LysR substrate-binding domain-containing protein</fullName>
    </recommendedName>
</protein>
<dbReference type="GeneID" id="93452747"/>
<dbReference type="SUPFAM" id="SSF53850">
    <property type="entry name" value="Periplasmic binding protein-like II"/>
    <property type="match status" value="1"/>
</dbReference>
<evidence type="ECO:0000256" key="1">
    <source>
        <dbReference type="ARBA" id="ARBA00023015"/>
    </source>
</evidence>
<accession>A0A7H9BUB1</accession>
<dbReference type="PANTHER" id="PTHR30579">
    <property type="entry name" value="TRANSCRIPTIONAL REGULATOR"/>
    <property type="match status" value="1"/>
</dbReference>
<dbReference type="InterPro" id="IPR050176">
    <property type="entry name" value="LTTR"/>
</dbReference>
<dbReference type="GO" id="GO:0003700">
    <property type="term" value="F:DNA-binding transcription factor activity"/>
    <property type="evidence" value="ECO:0007669"/>
    <property type="project" value="TreeGrafter"/>
</dbReference>
<reference evidence="5 6" key="1">
    <citation type="submission" date="2020-07" db="EMBL/GenBank/DDBJ databases">
        <title>The complete genome of Paracoccus pantotrophus ACCC 10489.</title>
        <authorList>
            <person name="Si Y."/>
        </authorList>
    </citation>
    <scope>NUCLEOTIDE SEQUENCE [LARGE SCALE GENOMIC DNA]</scope>
    <source>
        <strain evidence="5 6">ACCC10489</strain>
    </source>
</reference>
<keyword evidence="1" id="KW-0805">Transcription regulation</keyword>